<gene>
    <name evidence="2" type="ORF">HNP25_001559</name>
</gene>
<evidence type="ECO:0000313" key="2">
    <source>
        <dbReference type="EMBL" id="MBB6002907.1"/>
    </source>
</evidence>
<evidence type="ECO:0000259" key="1">
    <source>
        <dbReference type="Pfam" id="PF07693"/>
    </source>
</evidence>
<reference evidence="2 3" key="1">
    <citation type="submission" date="2020-08" db="EMBL/GenBank/DDBJ databases">
        <title>Functional genomics of gut bacteria from endangered species of beetles.</title>
        <authorList>
            <person name="Carlos-Shanley C."/>
        </authorList>
    </citation>
    <scope>NUCLEOTIDE SEQUENCE [LARGE SCALE GENOMIC DNA]</scope>
    <source>
        <strain evidence="2 3">S00070</strain>
    </source>
</reference>
<dbReference type="InterPro" id="IPR001611">
    <property type="entry name" value="Leu-rich_rpt"/>
</dbReference>
<dbReference type="PROSITE" id="PS51450">
    <property type="entry name" value="LRR"/>
    <property type="match status" value="1"/>
</dbReference>
<dbReference type="SUPFAM" id="SSF52540">
    <property type="entry name" value="P-loop containing nucleoside triphosphate hydrolases"/>
    <property type="match status" value="1"/>
</dbReference>
<protein>
    <recommendedName>
        <fullName evidence="1">KAP NTPase domain-containing protein</fullName>
    </recommendedName>
</protein>
<dbReference type="Gene3D" id="3.40.50.300">
    <property type="entry name" value="P-loop containing nucleotide triphosphate hydrolases"/>
    <property type="match status" value="1"/>
</dbReference>
<proteinExistence type="predicted"/>
<dbReference type="InterPro" id="IPR027417">
    <property type="entry name" value="P-loop_NTPase"/>
</dbReference>
<organism evidence="2 3">
    <name type="scientific">Arcicella rosea</name>
    <dbReference type="NCBI Taxonomy" id="502909"/>
    <lineage>
        <taxon>Bacteria</taxon>
        <taxon>Pseudomonadati</taxon>
        <taxon>Bacteroidota</taxon>
        <taxon>Cytophagia</taxon>
        <taxon>Cytophagales</taxon>
        <taxon>Flectobacillaceae</taxon>
        <taxon>Arcicella</taxon>
    </lineage>
</organism>
<name>A0A841EFE4_9BACT</name>
<dbReference type="Pfam" id="PF07693">
    <property type="entry name" value="KAP_NTPase"/>
    <property type="match status" value="1"/>
</dbReference>
<dbReference type="InterPro" id="IPR011646">
    <property type="entry name" value="KAP_P-loop"/>
</dbReference>
<feature type="domain" description="KAP NTPase" evidence="1">
    <location>
        <begin position="15"/>
        <end position="199"/>
    </location>
</feature>
<evidence type="ECO:0000313" key="3">
    <source>
        <dbReference type="Proteomes" id="UP000524404"/>
    </source>
</evidence>
<keyword evidence="3" id="KW-1185">Reference proteome</keyword>
<comment type="caution">
    <text evidence="2">The sequence shown here is derived from an EMBL/GenBank/DDBJ whole genome shotgun (WGS) entry which is preliminary data.</text>
</comment>
<sequence>MEIMNSEDIKIIFSDYLKTKETQYAVLLNGTWGSGKTFFWKYHLSKIAEDNKFKVVYLSLNGISKIENLEHLLFIKLLPFIGKQEDTRTKNLITLLTNVLNQVSKHYLKTSLTDIFKDVSIDSLDFSSYVICFDDLERCQMPVKEVLGFINNYVEHKKLKTIILADENNIDVSQKGYDNIKEKVIGRVLNFELNIREILPQLFKKYDKDKNGFYNFLIIHEPTLIDILTEYKQDNLRVISFYLDILERIFPVFKNVEEKYIQEIILFTAIISFEFKKGNLNSSDYKNPNGIDEINEHYYSLNIAQTIRESSSGKDKVKTYAQGFYETYLENRIKNYFYYPSIYSFILSGYIKLSDLNAEINKRYPEIISQEIQDFRTLLNYKFRELSDDDFKKLTWSVLNFAKEGKYTIYDYVQIANFFYFFSENNLIVESNEEINKLLLEGLDIAKSRKEINDKVLDNLLHFGDDNPEVTRIKAIVENIHLEIKKGQYIDDSNKLINSIIKNDEFALESIFEKQKYSKELFQYVNSKLLFEAITQTSNKQIFNFTELLNSRYKSKNIGEYLFEDFESLFMLKENLNNFINNNGILQQPRKFLLKTLFETLQKICLHLKETKNK</sequence>
<accession>A0A841EFE4</accession>
<dbReference type="EMBL" id="JACHKT010000008">
    <property type="protein sequence ID" value="MBB6002907.1"/>
    <property type="molecule type" value="Genomic_DNA"/>
</dbReference>
<dbReference type="Proteomes" id="UP000524404">
    <property type="component" value="Unassembled WGS sequence"/>
</dbReference>
<dbReference type="AlphaFoldDB" id="A0A841EFE4"/>